<keyword evidence="2" id="KW-1185">Reference proteome</keyword>
<evidence type="ECO:0000313" key="1">
    <source>
        <dbReference type="EMBL" id="ERJ92544.1"/>
    </source>
</evidence>
<name>U2LSX5_9FIRM</name>
<dbReference type="AlphaFoldDB" id="U2LSX5"/>
<reference evidence="1 2" key="1">
    <citation type="submission" date="2013-07" db="EMBL/GenBank/DDBJ databases">
        <authorList>
            <person name="Weinstock G."/>
            <person name="Sodergren E."/>
            <person name="Wylie T."/>
            <person name="Fulton L."/>
            <person name="Fulton R."/>
            <person name="Fronick C."/>
            <person name="O'Laughlin M."/>
            <person name="Godfrey J."/>
            <person name="Miner T."/>
            <person name="Herter B."/>
            <person name="Appelbaum E."/>
            <person name="Cordes M."/>
            <person name="Lek S."/>
            <person name="Wollam A."/>
            <person name="Pepin K.H."/>
            <person name="Palsikar V.B."/>
            <person name="Mitreva M."/>
            <person name="Wilson R.K."/>
        </authorList>
    </citation>
    <scope>NUCLEOTIDE SEQUENCE [LARGE SCALE GENOMIC DNA]</scope>
    <source>
        <strain evidence="1 2">ATCC 27760</strain>
    </source>
</reference>
<dbReference type="EMBL" id="AWVF01000292">
    <property type="protein sequence ID" value="ERJ92544.1"/>
    <property type="molecule type" value="Genomic_DNA"/>
</dbReference>
<organism evidence="1 2">
    <name type="scientific">Ruminococcus callidus ATCC 27760</name>
    <dbReference type="NCBI Taxonomy" id="411473"/>
    <lineage>
        <taxon>Bacteria</taxon>
        <taxon>Bacillati</taxon>
        <taxon>Bacillota</taxon>
        <taxon>Clostridia</taxon>
        <taxon>Eubacteriales</taxon>
        <taxon>Oscillospiraceae</taxon>
        <taxon>Ruminococcus</taxon>
    </lineage>
</organism>
<accession>U2LSX5</accession>
<proteinExistence type="predicted"/>
<dbReference type="STRING" id="411473.RUMCAL_02383"/>
<evidence type="ECO:0000313" key="2">
    <source>
        <dbReference type="Proteomes" id="UP000016662"/>
    </source>
</evidence>
<comment type="caution">
    <text evidence="1">The sequence shown here is derived from an EMBL/GenBank/DDBJ whole genome shotgun (WGS) entry which is preliminary data.</text>
</comment>
<gene>
    <name evidence="1" type="ORF">RUMCAL_02383</name>
</gene>
<dbReference type="Proteomes" id="UP000016662">
    <property type="component" value="Unassembled WGS sequence"/>
</dbReference>
<dbReference type="HOGENOM" id="CLU_3172818_0_0_9"/>
<protein>
    <submittedName>
        <fullName evidence="1">Uncharacterized protein</fullName>
    </submittedName>
</protein>
<sequence>MFRTKCQGDKKPTFTKKVGFSFSKENSIYFARTSSQEVSYPAPRRAT</sequence>